<protein>
    <submittedName>
        <fullName evidence="1">Uncharacterized protein</fullName>
    </submittedName>
</protein>
<proteinExistence type="predicted"/>
<accession>A0A8X6X3A3</accession>
<dbReference type="AlphaFoldDB" id="A0A8X6X3A3"/>
<sequence length="112" mass="13284">MDFETRRKKVHGWRSSFGREANFFPIFFPALSSLSCFRFLLEKRGGTKMVKPKTLEYFLEYLLPESTRASTPPQGLFQESLDPYPILFFRGFFCSRKMGEERIRNRSKRRGV</sequence>
<dbReference type="EMBL" id="BMAV01004721">
    <property type="protein sequence ID" value="GFY45239.1"/>
    <property type="molecule type" value="Genomic_DNA"/>
</dbReference>
<name>A0A8X6X3A3_9ARAC</name>
<evidence type="ECO:0000313" key="1">
    <source>
        <dbReference type="EMBL" id="GFY45239.1"/>
    </source>
</evidence>
<organism evidence="1 2">
    <name type="scientific">Trichonephila inaurata madagascariensis</name>
    <dbReference type="NCBI Taxonomy" id="2747483"/>
    <lineage>
        <taxon>Eukaryota</taxon>
        <taxon>Metazoa</taxon>
        <taxon>Ecdysozoa</taxon>
        <taxon>Arthropoda</taxon>
        <taxon>Chelicerata</taxon>
        <taxon>Arachnida</taxon>
        <taxon>Araneae</taxon>
        <taxon>Araneomorphae</taxon>
        <taxon>Entelegynae</taxon>
        <taxon>Araneoidea</taxon>
        <taxon>Nephilidae</taxon>
        <taxon>Trichonephila</taxon>
        <taxon>Trichonephila inaurata</taxon>
    </lineage>
</organism>
<dbReference type="Proteomes" id="UP000886998">
    <property type="component" value="Unassembled WGS sequence"/>
</dbReference>
<gene>
    <name evidence="1" type="ORF">TNIN_68011</name>
</gene>
<reference evidence="1" key="1">
    <citation type="submission" date="2020-08" db="EMBL/GenBank/DDBJ databases">
        <title>Multicomponent nature underlies the extraordinary mechanical properties of spider dragline silk.</title>
        <authorList>
            <person name="Kono N."/>
            <person name="Nakamura H."/>
            <person name="Mori M."/>
            <person name="Yoshida Y."/>
            <person name="Ohtoshi R."/>
            <person name="Malay A.D."/>
            <person name="Moran D.A.P."/>
            <person name="Tomita M."/>
            <person name="Numata K."/>
            <person name="Arakawa K."/>
        </authorList>
    </citation>
    <scope>NUCLEOTIDE SEQUENCE</scope>
</reference>
<comment type="caution">
    <text evidence="1">The sequence shown here is derived from an EMBL/GenBank/DDBJ whole genome shotgun (WGS) entry which is preliminary data.</text>
</comment>
<keyword evidence="2" id="KW-1185">Reference proteome</keyword>
<evidence type="ECO:0000313" key="2">
    <source>
        <dbReference type="Proteomes" id="UP000886998"/>
    </source>
</evidence>